<dbReference type="SUPFAM" id="SSF52047">
    <property type="entry name" value="RNI-like"/>
    <property type="match status" value="1"/>
</dbReference>
<organism evidence="1 2">
    <name type="scientific">Acorus gramineus</name>
    <name type="common">Dwarf sweet flag</name>
    <dbReference type="NCBI Taxonomy" id="55184"/>
    <lineage>
        <taxon>Eukaryota</taxon>
        <taxon>Viridiplantae</taxon>
        <taxon>Streptophyta</taxon>
        <taxon>Embryophyta</taxon>
        <taxon>Tracheophyta</taxon>
        <taxon>Spermatophyta</taxon>
        <taxon>Magnoliopsida</taxon>
        <taxon>Liliopsida</taxon>
        <taxon>Acoraceae</taxon>
        <taxon>Acorus</taxon>
    </lineage>
</organism>
<evidence type="ECO:0000313" key="2">
    <source>
        <dbReference type="Proteomes" id="UP001179952"/>
    </source>
</evidence>
<dbReference type="AlphaFoldDB" id="A0AAV9BJ49"/>
<accession>A0AAV9BJ49</accession>
<dbReference type="InterPro" id="IPR032675">
    <property type="entry name" value="LRR_dom_sf"/>
</dbReference>
<keyword evidence="2" id="KW-1185">Reference proteome</keyword>
<proteinExistence type="predicted"/>
<reference evidence="1" key="2">
    <citation type="submission" date="2023-06" db="EMBL/GenBank/DDBJ databases">
        <authorList>
            <person name="Ma L."/>
            <person name="Liu K.-W."/>
            <person name="Li Z."/>
            <person name="Hsiao Y.-Y."/>
            <person name="Qi Y."/>
            <person name="Fu T."/>
            <person name="Tang G."/>
            <person name="Zhang D."/>
            <person name="Sun W.-H."/>
            <person name="Liu D.-K."/>
            <person name="Li Y."/>
            <person name="Chen G.-Z."/>
            <person name="Liu X.-D."/>
            <person name="Liao X.-Y."/>
            <person name="Jiang Y.-T."/>
            <person name="Yu X."/>
            <person name="Hao Y."/>
            <person name="Huang J."/>
            <person name="Zhao X.-W."/>
            <person name="Ke S."/>
            <person name="Chen Y.-Y."/>
            <person name="Wu W.-L."/>
            <person name="Hsu J.-L."/>
            <person name="Lin Y.-F."/>
            <person name="Huang M.-D."/>
            <person name="Li C.-Y."/>
            <person name="Huang L."/>
            <person name="Wang Z.-W."/>
            <person name="Zhao X."/>
            <person name="Zhong W.-Y."/>
            <person name="Peng D.-H."/>
            <person name="Ahmad S."/>
            <person name="Lan S."/>
            <person name="Zhang J.-S."/>
            <person name="Tsai W.-C."/>
            <person name="Van De Peer Y."/>
            <person name="Liu Z.-J."/>
        </authorList>
    </citation>
    <scope>NUCLEOTIDE SEQUENCE</scope>
    <source>
        <strain evidence="1">SCP</strain>
        <tissue evidence="1">Leaves</tissue>
    </source>
</reference>
<reference evidence="1" key="1">
    <citation type="journal article" date="2023" name="Nat. Commun.">
        <title>Diploid and tetraploid genomes of Acorus and the evolution of monocots.</title>
        <authorList>
            <person name="Ma L."/>
            <person name="Liu K.W."/>
            <person name="Li Z."/>
            <person name="Hsiao Y.Y."/>
            <person name="Qi Y."/>
            <person name="Fu T."/>
            <person name="Tang G.D."/>
            <person name="Zhang D."/>
            <person name="Sun W.H."/>
            <person name="Liu D.K."/>
            <person name="Li Y."/>
            <person name="Chen G.Z."/>
            <person name="Liu X.D."/>
            <person name="Liao X.Y."/>
            <person name="Jiang Y.T."/>
            <person name="Yu X."/>
            <person name="Hao Y."/>
            <person name="Huang J."/>
            <person name="Zhao X.W."/>
            <person name="Ke S."/>
            <person name="Chen Y.Y."/>
            <person name="Wu W.L."/>
            <person name="Hsu J.L."/>
            <person name="Lin Y.F."/>
            <person name="Huang M.D."/>
            <person name="Li C.Y."/>
            <person name="Huang L."/>
            <person name="Wang Z.W."/>
            <person name="Zhao X."/>
            <person name="Zhong W.Y."/>
            <person name="Peng D.H."/>
            <person name="Ahmad S."/>
            <person name="Lan S."/>
            <person name="Zhang J.S."/>
            <person name="Tsai W.C."/>
            <person name="Van de Peer Y."/>
            <person name="Liu Z.J."/>
        </authorList>
    </citation>
    <scope>NUCLEOTIDE SEQUENCE</scope>
    <source>
        <strain evidence="1">SCP</strain>
    </source>
</reference>
<gene>
    <name evidence="1" type="ORF">QJS04_geneDACA003774</name>
</gene>
<sequence>MLCPSFIAQNPKLISFAVSIESDIPRFTGAGSLQCLHVSDSLLSDDSFLSIVESRLPLRELRLPFCFGFSLAGLDLLLHAYPSLTDGSISLLASHLREVTTIDLSYCSKLTELTFMCLVKCCPSLRSSRWRGLILVEVIPSALRLCRTAKSAP</sequence>
<dbReference type="EMBL" id="JAUJYN010000003">
    <property type="protein sequence ID" value="KAK1276615.1"/>
    <property type="molecule type" value="Genomic_DNA"/>
</dbReference>
<dbReference type="Proteomes" id="UP001179952">
    <property type="component" value="Unassembled WGS sequence"/>
</dbReference>
<evidence type="ECO:0000313" key="1">
    <source>
        <dbReference type="EMBL" id="KAK1276615.1"/>
    </source>
</evidence>
<comment type="caution">
    <text evidence="1">The sequence shown here is derived from an EMBL/GenBank/DDBJ whole genome shotgun (WGS) entry which is preliminary data.</text>
</comment>
<dbReference type="Gene3D" id="3.80.10.10">
    <property type="entry name" value="Ribonuclease Inhibitor"/>
    <property type="match status" value="1"/>
</dbReference>
<name>A0AAV9BJ49_ACOGR</name>
<protein>
    <submittedName>
        <fullName evidence="1">Uncharacterized protein</fullName>
    </submittedName>
</protein>